<feature type="signal peptide" evidence="1">
    <location>
        <begin position="1"/>
        <end position="19"/>
    </location>
</feature>
<comment type="caution">
    <text evidence="2">The sequence shown here is derived from an EMBL/GenBank/DDBJ whole genome shotgun (WGS) entry which is preliminary data.</text>
</comment>
<evidence type="ECO:0008006" key="4">
    <source>
        <dbReference type="Google" id="ProtNLM"/>
    </source>
</evidence>
<accession>A0A845HQ03</accession>
<reference evidence="2" key="1">
    <citation type="submission" date="2019-12" db="EMBL/GenBank/DDBJ databases">
        <title>Novel species isolated from a subtropical stream in China.</title>
        <authorList>
            <person name="Lu H."/>
        </authorList>
    </citation>
    <scope>NUCLEOTIDE SEQUENCE [LARGE SCALE GENOMIC DNA]</scope>
    <source>
        <strain evidence="2">FT93W</strain>
    </source>
</reference>
<protein>
    <recommendedName>
        <fullName evidence="4">Nuclear transport factor 2 family protein</fullName>
    </recommendedName>
</protein>
<sequence>MRIFQFLAIFILSTNFAIAQNMEADDDPIYSATLKAILNQEKSEKFIVWNQTIDGKTLLVSRVPRHVPDQQFVESLPGLPLILQQRLQKEPRASLRRFDSRVNFVDTKSLYSDDAQMSAIGFSKIVYDQKHNALLYAEICTANADAVCNGYGFWFVKTDGRWKLNKKRCLWGGYSPTSWSAEIAK</sequence>
<evidence type="ECO:0000256" key="1">
    <source>
        <dbReference type="SAM" id="SignalP"/>
    </source>
</evidence>
<organism evidence="2 3">
    <name type="scientific">Duganella fentianensis</name>
    <dbReference type="NCBI Taxonomy" id="2692177"/>
    <lineage>
        <taxon>Bacteria</taxon>
        <taxon>Pseudomonadati</taxon>
        <taxon>Pseudomonadota</taxon>
        <taxon>Betaproteobacteria</taxon>
        <taxon>Burkholderiales</taxon>
        <taxon>Oxalobacteraceae</taxon>
        <taxon>Telluria group</taxon>
        <taxon>Duganella</taxon>
    </lineage>
</organism>
<dbReference type="RefSeq" id="WP_161033405.1">
    <property type="nucleotide sequence ID" value="NZ_WWCL01000001.1"/>
</dbReference>
<dbReference type="Proteomes" id="UP000444316">
    <property type="component" value="Unassembled WGS sequence"/>
</dbReference>
<gene>
    <name evidence="2" type="ORF">GTP23_00450</name>
</gene>
<evidence type="ECO:0000313" key="3">
    <source>
        <dbReference type="Proteomes" id="UP000444316"/>
    </source>
</evidence>
<keyword evidence="3" id="KW-1185">Reference proteome</keyword>
<evidence type="ECO:0000313" key="2">
    <source>
        <dbReference type="EMBL" id="MYN43534.1"/>
    </source>
</evidence>
<dbReference type="EMBL" id="WWCL01000001">
    <property type="protein sequence ID" value="MYN43534.1"/>
    <property type="molecule type" value="Genomic_DNA"/>
</dbReference>
<feature type="chain" id="PRO_5032984697" description="Nuclear transport factor 2 family protein" evidence="1">
    <location>
        <begin position="20"/>
        <end position="185"/>
    </location>
</feature>
<keyword evidence="1" id="KW-0732">Signal</keyword>
<name>A0A845HQ03_9BURK</name>
<proteinExistence type="predicted"/>
<dbReference type="AlphaFoldDB" id="A0A845HQ03"/>